<dbReference type="AlphaFoldDB" id="A0A1K1SYS6"/>
<name>A0A1K1SYS6_9BACT</name>
<accession>A0A1K1SYS6</accession>
<evidence type="ECO:0000313" key="2">
    <source>
        <dbReference type="Proteomes" id="UP000183788"/>
    </source>
</evidence>
<dbReference type="Proteomes" id="UP000183788">
    <property type="component" value="Unassembled WGS sequence"/>
</dbReference>
<dbReference type="EMBL" id="FPIZ01000041">
    <property type="protein sequence ID" value="SFW89528.1"/>
    <property type="molecule type" value="Genomic_DNA"/>
</dbReference>
<protein>
    <submittedName>
        <fullName evidence="1">Uncharacterized protein</fullName>
    </submittedName>
</protein>
<proteinExistence type="predicted"/>
<reference evidence="1 2" key="1">
    <citation type="submission" date="2016-11" db="EMBL/GenBank/DDBJ databases">
        <authorList>
            <person name="Jaros S."/>
            <person name="Januszkiewicz K."/>
            <person name="Wedrychowicz H."/>
        </authorList>
    </citation>
    <scope>NUCLEOTIDE SEQUENCE [LARGE SCALE GENOMIC DNA]</scope>
    <source>
        <strain evidence="1 2">DSM 784</strain>
    </source>
</reference>
<gene>
    <name evidence="1" type="ORF">SAMN05661012_06451</name>
</gene>
<evidence type="ECO:0000313" key="1">
    <source>
        <dbReference type="EMBL" id="SFW89528.1"/>
    </source>
</evidence>
<organism evidence="1 2">
    <name type="scientific">Chitinophaga sancti</name>
    <dbReference type="NCBI Taxonomy" id="1004"/>
    <lineage>
        <taxon>Bacteria</taxon>
        <taxon>Pseudomonadati</taxon>
        <taxon>Bacteroidota</taxon>
        <taxon>Chitinophagia</taxon>
        <taxon>Chitinophagales</taxon>
        <taxon>Chitinophagaceae</taxon>
        <taxon>Chitinophaga</taxon>
    </lineage>
</organism>
<sequence length="45" mass="4854">MLFACGNYTHKDMITTGQSSPAMKQLLYDASLAGSSHNTQPAQTH</sequence>
<dbReference type="STRING" id="1004.SAMN05661012_06451"/>